<dbReference type="Gene3D" id="1.20.1250.20">
    <property type="entry name" value="MFS general substrate transporter like domains"/>
    <property type="match status" value="1"/>
</dbReference>
<dbReference type="OrthoDB" id="6612291at2759"/>
<dbReference type="GO" id="GO:0022857">
    <property type="term" value="F:transmembrane transporter activity"/>
    <property type="evidence" value="ECO:0007669"/>
    <property type="project" value="InterPro"/>
</dbReference>
<evidence type="ECO:0000256" key="9">
    <source>
        <dbReference type="ARBA" id="ARBA00044648"/>
    </source>
</evidence>
<evidence type="ECO:0000256" key="4">
    <source>
        <dbReference type="ARBA" id="ARBA00022448"/>
    </source>
</evidence>
<comment type="catalytic activity">
    <reaction evidence="12">
        <text>D-glucosamine(out) = D-glucosamine(in)</text>
        <dbReference type="Rhea" id="RHEA:78423"/>
        <dbReference type="ChEBI" id="CHEBI:58723"/>
    </reaction>
    <physiologicalReaction direction="left-to-right" evidence="12">
        <dbReference type="Rhea" id="RHEA:78424"/>
    </physiologicalReaction>
</comment>
<dbReference type="AlphaFoldDB" id="A0A8J8NSL6"/>
<feature type="region of interest" description="Disordered" evidence="16">
    <location>
        <begin position="1"/>
        <end position="76"/>
    </location>
</feature>
<evidence type="ECO:0000313" key="19">
    <source>
        <dbReference type="EMBL" id="TNV80832.1"/>
    </source>
</evidence>
<dbReference type="InterPro" id="IPR036259">
    <property type="entry name" value="MFS_trans_sf"/>
</dbReference>
<feature type="transmembrane region" description="Helical" evidence="17">
    <location>
        <begin position="444"/>
        <end position="465"/>
    </location>
</feature>
<comment type="catalytic activity">
    <reaction evidence="8">
        <text>D-galactose(in) = D-galactose(out)</text>
        <dbReference type="Rhea" id="RHEA:34915"/>
        <dbReference type="ChEBI" id="CHEBI:4139"/>
    </reaction>
    <physiologicalReaction direction="right-to-left" evidence="8">
        <dbReference type="Rhea" id="RHEA:34917"/>
    </physiologicalReaction>
</comment>
<dbReference type="InterPro" id="IPR020846">
    <property type="entry name" value="MFS_dom"/>
</dbReference>
<keyword evidence="5 17" id="KW-0812">Transmembrane</keyword>
<evidence type="ECO:0000256" key="2">
    <source>
        <dbReference type="ARBA" id="ARBA00010992"/>
    </source>
</evidence>
<feature type="transmembrane region" description="Helical" evidence="17">
    <location>
        <begin position="181"/>
        <end position="203"/>
    </location>
</feature>
<dbReference type="Proteomes" id="UP000785679">
    <property type="component" value="Unassembled WGS sequence"/>
</dbReference>
<feature type="transmembrane region" description="Helical" evidence="17">
    <location>
        <begin position="84"/>
        <end position="105"/>
    </location>
</feature>
<dbReference type="SUPFAM" id="SSF103473">
    <property type="entry name" value="MFS general substrate transporter"/>
    <property type="match status" value="1"/>
</dbReference>
<keyword evidence="6 17" id="KW-1133">Transmembrane helix</keyword>
<evidence type="ECO:0000256" key="5">
    <source>
        <dbReference type="ARBA" id="ARBA00022692"/>
    </source>
</evidence>
<dbReference type="InterPro" id="IPR005829">
    <property type="entry name" value="Sugar_transporter_CS"/>
</dbReference>
<comment type="catalytic activity">
    <reaction evidence="9">
        <text>D-glucose(out) = D-glucose(in)</text>
        <dbReference type="Rhea" id="RHEA:60376"/>
        <dbReference type="ChEBI" id="CHEBI:4167"/>
    </reaction>
    <physiologicalReaction direction="left-to-right" evidence="9">
        <dbReference type="Rhea" id="RHEA:60377"/>
    </physiologicalReaction>
</comment>
<evidence type="ECO:0000256" key="11">
    <source>
        <dbReference type="ARBA" id="ARBA00044662"/>
    </source>
</evidence>
<dbReference type="NCBIfam" id="TIGR00879">
    <property type="entry name" value="SP"/>
    <property type="match status" value="1"/>
</dbReference>
<accession>A0A8J8NSL6</accession>
<evidence type="ECO:0000256" key="14">
    <source>
        <dbReference type="ARBA" id="ARBA00044780"/>
    </source>
</evidence>
<dbReference type="GO" id="GO:0016020">
    <property type="term" value="C:membrane"/>
    <property type="evidence" value="ECO:0007669"/>
    <property type="project" value="UniProtKB-SubCell"/>
</dbReference>
<feature type="domain" description="Major facilitator superfamily (MFS) profile" evidence="18">
    <location>
        <begin position="89"/>
        <end position="533"/>
    </location>
</feature>
<evidence type="ECO:0000256" key="1">
    <source>
        <dbReference type="ARBA" id="ARBA00004141"/>
    </source>
</evidence>
<feature type="transmembrane region" description="Helical" evidence="17">
    <location>
        <begin position="215"/>
        <end position="235"/>
    </location>
</feature>
<comment type="caution">
    <text evidence="19">The sequence shown here is derived from an EMBL/GenBank/DDBJ whole genome shotgun (WGS) entry which is preliminary data.</text>
</comment>
<name>A0A8J8NSL6_HALGN</name>
<evidence type="ECO:0000256" key="8">
    <source>
        <dbReference type="ARBA" id="ARBA00044637"/>
    </source>
</evidence>
<feature type="transmembrane region" description="Helical" evidence="17">
    <location>
        <begin position="509"/>
        <end position="529"/>
    </location>
</feature>
<keyword evidence="20" id="KW-1185">Reference proteome</keyword>
<feature type="transmembrane region" description="Helical" evidence="17">
    <location>
        <begin position="477"/>
        <end position="497"/>
    </location>
</feature>
<keyword evidence="7 17" id="KW-0472">Membrane</keyword>
<gene>
    <name evidence="19" type="ORF">FGO68_gene15244</name>
</gene>
<evidence type="ECO:0000256" key="15">
    <source>
        <dbReference type="RuleBase" id="RU003346"/>
    </source>
</evidence>
<evidence type="ECO:0000256" key="7">
    <source>
        <dbReference type="ARBA" id="ARBA00023136"/>
    </source>
</evidence>
<evidence type="ECO:0000259" key="18">
    <source>
        <dbReference type="PROSITE" id="PS50850"/>
    </source>
</evidence>
<feature type="transmembrane region" description="Helical" evidence="17">
    <location>
        <begin position="125"/>
        <end position="146"/>
    </location>
</feature>
<dbReference type="PRINTS" id="PR00171">
    <property type="entry name" value="SUGRTRNSPORT"/>
</dbReference>
<keyword evidence="4 15" id="KW-0813">Transport</keyword>
<feature type="transmembrane region" description="Helical" evidence="17">
    <location>
        <begin position="341"/>
        <end position="363"/>
    </location>
</feature>
<feature type="transmembrane region" description="Helical" evidence="17">
    <location>
        <begin position="158"/>
        <end position="175"/>
    </location>
</feature>
<dbReference type="PROSITE" id="PS50850">
    <property type="entry name" value="MFS"/>
    <property type="match status" value="1"/>
</dbReference>
<comment type="subcellular location">
    <subcellularLocation>
        <location evidence="1">Membrane</location>
        <topology evidence="1">Multi-pass membrane protein</topology>
    </subcellularLocation>
</comment>
<evidence type="ECO:0000256" key="17">
    <source>
        <dbReference type="SAM" id="Phobius"/>
    </source>
</evidence>
<proteinExistence type="inferred from homology"/>
<evidence type="ECO:0000256" key="16">
    <source>
        <dbReference type="SAM" id="MobiDB-lite"/>
    </source>
</evidence>
<evidence type="ECO:0000256" key="12">
    <source>
        <dbReference type="ARBA" id="ARBA00044668"/>
    </source>
</evidence>
<feature type="compositionally biased region" description="Polar residues" evidence="16">
    <location>
        <begin position="1"/>
        <end position="14"/>
    </location>
</feature>
<dbReference type="EMBL" id="RRYP01006963">
    <property type="protein sequence ID" value="TNV80832.1"/>
    <property type="molecule type" value="Genomic_DNA"/>
</dbReference>
<evidence type="ECO:0000256" key="6">
    <source>
        <dbReference type="ARBA" id="ARBA00022989"/>
    </source>
</evidence>
<feature type="compositionally biased region" description="Low complexity" evidence="16">
    <location>
        <begin position="63"/>
        <end position="74"/>
    </location>
</feature>
<dbReference type="InterPro" id="IPR050814">
    <property type="entry name" value="Myo-inositol_Transporter"/>
</dbReference>
<dbReference type="PANTHER" id="PTHR48020:SF12">
    <property type="entry name" value="PROTON MYO-INOSITOL COTRANSPORTER"/>
    <property type="match status" value="1"/>
</dbReference>
<comment type="subunit">
    <text evidence="3">Homodimer.</text>
</comment>
<reference evidence="19" key="1">
    <citation type="submission" date="2019-06" db="EMBL/GenBank/DDBJ databases">
        <authorList>
            <person name="Zheng W."/>
        </authorList>
    </citation>
    <scope>NUCLEOTIDE SEQUENCE</scope>
    <source>
        <strain evidence="19">QDHG01</strain>
    </source>
</reference>
<dbReference type="Pfam" id="PF00083">
    <property type="entry name" value="Sugar_tr"/>
    <property type="match status" value="1"/>
</dbReference>
<sequence>MNNSSIQNFANSGPQDPEKATVLPQAEPTPLEKVLVDSLEKGADRPNSSQDSKQGGSVSPNASTNQGSSNSTGSDNKESGINKLFLLGFVLTVGIGAINFGYSIAVMNSLLVDFLKVFSIEEDKWATWKSLVTSISQVGAALGSLFSGSFAKYGKKRCLYMTNLILLTGCGMTLIKVKEVVIIGRFLFGLSSGAFSVFVPSYINEITPTELKGPFGSATQLLITVGILFVNLIELPLPDTQKNPFQTGTFVNDDYWRLLFAIPMIFSVVQLILLSTIFNYETPKYLKQNNRLDELNKVMAKLYSQEQVKNRIDSIQINSASTKAPSYRETFCHPRYAKATLIGCILSIMQQLTGINIVMFYSSTIMVSTGLPPNTITAIVGTVNCISVFPTIWMFKKYGRKVILWTLSFCIAGSLIGLGVCLILNAQQVDQLGFANATYQNLSILFLILFIVFFEFSLGPLLWIYMSEIMTEKGLSIGAGLNWIFTLFFAFFTQDLIRAFGDGDKGSGSLFILCGGISGICGLFCLLVLKETKGLSDKDVQELYFSNKVINKGVEFNDVANKGNKV</sequence>
<comment type="similarity">
    <text evidence="2 15">Belongs to the major facilitator superfamily. Sugar transporter (TC 2.A.1.1) family.</text>
</comment>
<feature type="compositionally biased region" description="Polar residues" evidence="16">
    <location>
        <begin position="46"/>
        <end position="62"/>
    </location>
</feature>
<organism evidence="19 20">
    <name type="scientific">Halteria grandinella</name>
    <dbReference type="NCBI Taxonomy" id="5974"/>
    <lineage>
        <taxon>Eukaryota</taxon>
        <taxon>Sar</taxon>
        <taxon>Alveolata</taxon>
        <taxon>Ciliophora</taxon>
        <taxon>Intramacronucleata</taxon>
        <taxon>Spirotrichea</taxon>
        <taxon>Stichotrichia</taxon>
        <taxon>Sporadotrichida</taxon>
        <taxon>Halteriidae</taxon>
        <taxon>Halteria</taxon>
    </lineage>
</organism>
<feature type="transmembrane region" description="Helical" evidence="17">
    <location>
        <begin position="402"/>
        <end position="424"/>
    </location>
</feature>
<dbReference type="PANTHER" id="PTHR48020">
    <property type="entry name" value="PROTON MYO-INOSITOL COTRANSPORTER"/>
    <property type="match status" value="1"/>
</dbReference>
<feature type="transmembrane region" description="Helical" evidence="17">
    <location>
        <begin position="375"/>
        <end position="395"/>
    </location>
</feature>
<evidence type="ECO:0000256" key="3">
    <source>
        <dbReference type="ARBA" id="ARBA00011738"/>
    </source>
</evidence>
<comment type="catalytic activity">
    <reaction evidence="10">
        <text>D-xylose(out) = D-xylose(in)</text>
        <dbReference type="Rhea" id="RHEA:78427"/>
        <dbReference type="ChEBI" id="CHEBI:53455"/>
    </reaction>
    <physiologicalReaction direction="left-to-right" evidence="10">
        <dbReference type="Rhea" id="RHEA:78428"/>
    </physiologicalReaction>
</comment>
<evidence type="ECO:0000256" key="10">
    <source>
        <dbReference type="ARBA" id="ARBA00044656"/>
    </source>
</evidence>
<evidence type="ECO:0000313" key="20">
    <source>
        <dbReference type="Proteomes" id="UP000785679"/>
    </source>
</evidence>
<dbReference type="InterPro" id="IPR005828">
    <property type="entry name" value="MFS_sugar_transport-like"/>
</dbReference>
<feature type="compositionally biased region" description="Basic and acidic residues" evidence="16">
    <location>
        <begin position="34"/>
        <end position="44"/>
    </location>
</feature>
<dbReference type="PROSITE" id="PS00217">
    <property type="entry name" value="SUGAR_TRANSPORT_2"/>
    <property type="match status" value="1"/>
</dbReference>
<comment type="catalytic activity">
    <reaction evidence="11">
        <text>D-mannose(out) = D-mannose(in)</text>
        <dbReference type="Rhea" id="RHEA:78391"/>
        <dbReference type="ChEBI" id="CHEBI:4208"/>
    </reaction>
    <physiologicalReaction direction="left-to-right" evidence="11">
        <dbReference type="Rhea" id="RHEA:78392"/>
    </physiologicalReaction>
</comment>
<comment type="catalytic activity">
    <reaction evidence="13">
        <text>D-fructose(out) = D-fructose(in)</text>
        <dbReference type="Rhea" id="RHEA:60372"/>
        <dbReference type="ChEBI" id="CHEBI:37721"/>
    </reaction>
    <physiologicalReaction direction="left-to-right" evidence="13">
        <dbReference type="Rhea" id="RHEA:60373"/>
    </physiologicalReaction>
</comment>
<evidence type="ECO:0000256" key="13">
    <source>
        <dbReference type="ARBA" id="ARBA00044710"/>
    </source>
</evidence>
<protein>
    <recommendedName>
        <fullName evidence="14">Hexose transporter 1</fullName>
    </recommendedName>
</protein>
<feature type="transmembrane region" description="Helical" evidence="17">
    <location>
        <begin position="255"/>
        <end position="278"/>
    </location>
</feature>
<dbReference type="InterPro" id="IPR003663">
    <property type="entry name" value="Sugar/inositol_transpt"/>
</dbReference>